<feature type="non-terminal residue" evidence="4">
    <location>
        <position position="338"/>
    </location>
</feature>
<dbReference type="InterPro" id="IPR036291">
    <property type="entry name" value="NAD(P)-bd_dom_sf"/>
</dbReference>
<keyword evidence="2" id="KW-0560">Oxidoreductase</keyword>
<dbReference type="SMART" id="SM00829">
    <property type="entry name" value="PKS_ER"/>
    <property type="match status" value="1"/>
</dbReference>
<dbReference type="Pfam" id="PF08240">
    <property type="entry name" value="ADH_N"/>
    <property type="match status" value="1"/>
</dbReference>
<feature type="domain" description="Enoyl reductase (ER)" evidence="3">
    <location>
        <begin position="8"/>
        <end position="337"/>
    </location>
</feature>
<organism evidence="4 5">
    <name type="scientific">Daphnia pulex</name>
    <name type="common">Water flea</name>
    <dbReference type="NCBI Taxonomy" id="6669"/>
    <lineage>
        <taxon>Eukaryota</taxon>
        <taxon>Metazoa</taxon>
        <taxon>Ecdysozoa</taxon>
        <taxon>Arthropoda</taxon>
        <taxon>Crustacea</taxon>
        <taxon>Branchiopoda</taxon>
        <taxon>Diplostraca</taxon>
        <taxon>Cladocera</taxon>
        <taxon>Anomopoda</taxon>
        <taxon>Daphniidae</taxon>
        <taxon>Daphnia</taxon>
    </lineage>
</organism>
<sequence length="338" mass="37303">SVVLKAYGGFDKIQVQSLPYKTVPDDNQVLINVKACGLNFADIYTRQGLVRNEPGPPFIMGLECSGIVVTVGSKVENLKVRDRVMVHTGTPGLQTEFVCVEASDCTVIPESMSFNEAAAFPINYLTAYFCLFDIGNLRSSQTVLIPSAAGGVGWAATQLAKSVPNVRVIGLASPGKHETIRGNGVNVTIDSLDPCWDEAVKIACPEGVDIALDFTSGDSFKRTQNLVKDLGRAILIGANDMISGETLSLWRIFCSWWYSSMVKPIDLVLNSRVVAGFHLTHVKTRLPERYRDALIHLFELYRQNVIRPRIDSTWTFHQVIEATKRLSERENIGKVILT</sequence>
<dbReference type="GO" id="GO:0008270">
    <property type="term" value="F:zinc ion binding"/>
    <property type="evidence" value="ECO:0007669"/>
    <property type="project" value="InterPro"/>
</dbReference>
<reference evidence="4 5" key="1">
    <citation type="journal article" date="2011" name="Science">
        <title>The ecoresponsive genome of Daphnia pulex.</title>
        <authorList>
            <person name="Colbourne J.K."/>
            <person name="Pfrender M.E."/>
            <person name="Gilbert D."/>
            <person name="Thomas W.K."/>
            <person name="Tucker A."/>
            <person name="Oakley T.H."/>
            <person name="Tokishita S."/>
            <person name="Aerts A."/>
            <person name="Arnold G.J."/>
            <person name="Basu M.K."/>
            <person name="Bauer D.J."/>
            <person name="Caceres C.E."/>
            <person name="Carmel L."/>
            <person name="Casola C."/>
            <person name="Choi J.H."/>
            <person name="Detter J.C."/>
            <person name="Dong Q."/>
            <person name="Dusheyko S."/>
            <person name="Eads B.D."/>
            <person name="Frohlich T."/>
            <person name="Geiler-Samerotte K.A."/>
            <person name="Gerlach D."/>
            <person name="Hatcher P."/>
            <person name="Jogdeo S."/>
            <person name="Krijgsveld J."/>
            <person name="Kriventseva E.V."/>
            <person name="Kultz D."/>
            <person name="Laforsch C."/>
            <person name="Lindquist E."/>
            <person name="Lopez J."/>
            <person name="Manak J.R."/>
            <person name="Muller J."/>
            <person name="Pangilinan J."/>
            <person name="Patwardhan R.P."/>
            <person name="Pitluck S."/>
            <person name="Pritham E.J."/>
            <person name="Rechtsteiner A."/>
            <person name="Rho M."/>
            <person name="Rogozin I.B."/>
            <person name="Sakarya O."/>
            <person name="Salamov A."/>
            <person name="Schaack S."/>
            <person name="Shapiro H."/>
            <person name="Shiga Y."/>
            <person name="Skalitzky C."/>
            <person name="Smith Z."/>
            <person name="Souvorov A."/>
            <person name="Sung W."/>
            <person name="Tang Z."/>
            <person name="Tsuchiya D."/>
            <person name="Tu H."/>
            <person name="Vos H."/>
            <person name="Wang M."/>
            <person name="Wolf Y.I."/>
            <person name="Yamagata H."/>
            <person name="Yamada T."/>
            <person name="Ye Y."/>
            <person name="Shaw J.R."/>
            <person name="Andrews J."/>
            <person name="Crease T.J."/>
            <person name="Tang H."/>
            <person name="Lucas S.M."/>
            <person name="Robertson H.M."/>
            <person name="Bork P."/>
            <person name="Koonin E.V."/>
            <person name="Zdobnov E.M."/>
            <person name="Grigoriev I.V."/>
            <person name="Lynch M."/>
            <person name="Boore J.L."/>
        </authorList>
    </citation>
    <scope>NUCLEOTIDE SEQUENCE [LARGE SCALE GENOMIC DNA]</scope>
</reference>
<gene>
    <name evidence="4" type="ORF">DAPPUDRAFT_12954</name>
</gene>
<dbReference type="PANTHER" id="PTHR44054">
    <property type="entry name" value="SYNAPTIC VESICLE MEMBRANE PROTEIN VAT-1 HOMOLOG-LIKE"/>
    <property type="match status" value="1"/>
</dbReference>
<dbReference type="PhylomeDB" id="E9HPM7"/>
<dbReference type="KEGG" id="dpx:DAPPUDRAFT_12954"/>
<evidence type="ECO:0000313" key="4">
    <source>
        <dbReference type="EMBL" id="EFX66313.1"/>
    </source>
</evidence>
<dbReference type="GO" id="GO:0016491">
    <property type="term" value="F:oxidoreductase activity"/>
    <property type="evidence" value="ECO:0007669"/>
    <property type="project" value="UniProtKB-KW"/>
</dbReference>
<feature type="non-terminal residue" evidence="4">
    <location>
        <position position="1"/>
    </location>
</feature>
<accession>E9HPM7</accession>
<dbReference type="eggNOG" id="KOG1198">
    <property type="taxonomic scope" value="Eukaryota"/>
</dbReference>
<evidence type="ECO:0000259" key="3">
    <source>
        <dbReference type="SMART" id="SM00829"/>
    </source>
</evidence>
<evidence type="ECO:0000256" key="1">
    <source>
        <dbReference type="ARBA" id="ARBA00010371"/>
    </source>
</evidence>
<name>E9HPM7_DAPPU</name>
<keyword evidence="5" id="KW-1185">Reference proteome</keyword>
<dbReference type="Gene3D" id="3.90.180.10">
    <property type="entry name" value="Medium-chain alcohol dehydrogenases, catalytic domain"/>
    <property type="match status" value="1"/>
</dbReference>
<protein>
    <recommendedName>
        <fullName evidence="3">Enoyl reductase (ER) domain-containing protein</fullName>
    </recommendedName>
</protein>
<dbReference type="SUPFAM" id="SSF50129">
    <property type="entry name" value="GroES-like"/>
    <property type="match status" value="1"/>
</dbReference>
<dbReference type="SUPFAM" id="SSF51735">
    <property type="entry name" value="NAD(P)-binding Rossmann-fold domains"/>
    <property type="match status" value="1"/>
</dbReference>
<dbReference type="EMBL" id="GL732708">
    <property type="protein sequence ID" value="EFX66313.1"/>
    <property type="molecule type" value="Genomic_DNA"/>
</dbReference>
<dbReference type="PANTHER" id="PTHR44054:SF1">
    <property type="entry name" value="SYNAPTIC VESICLE MEMBRANE PROTEIN VAT-1 HOMOLOG"/>
    <property type="match status" value="1"/>
</dbReference>
<dbReference type="InterPro" id="IPR020843">
    <property type="entry name" value="ER"/>
</dbReference>
<dbReference type="AlphaFoldDB" id="E9HPM7"/>
<dbReference type="InterPro" id="IPR013154">
    <property type="entry name" value="ADH-like_N"/>
</dbReference>
<dbReference type="OMA" id="GKHETIR"/>
<evidence type="ECO:0000256" key="2">
    <source>
        <dbReference type="ARBA" id="ARBA00023002"/>
    </source>
</evidence>
<dbReference type="InterPro" id="IPR002364">
    <property type="entry name" value="Quin_OxRdtase/zeta-crystal_CS"/>
</dbReference>
<comment type="similarity">
    <text evidence="1">Belongs to the zinc-containing alcohol dehydrogenase family. Quinone oxidoreductase subfamily.</text>
</comment>
<dbReference type="OrthoDB" id="203908at2759"/>
<proteinExistence type="inferred from homology"/>
<dbReference type="PROSITE" id="PS01162">
    <property type="entry name" value="QOR_ZETA_CRYSTAL"/>
    <property type="match status" value="1"/>
</dbReference>
<dbReference type="Proteomes" id="UP000000305">
    <property type="component" value="Unassembled WGS sequence"/>
</dbReference>
<dbReference type="InParanoid" id="E9HPM7"/>
<evidence type="ECO:0000313" key="5">
    <source>
        <dbReference type="Proteomes" id="UP000000305"/>
    </source>
</evidence>
<dbReference type="InterPro" id="IPR052100">
    <property type="entry name" value="SV-ATPase_mito-regulator"/>
</dbReference>
<dbReference type="InterPro" id="IPR011032">
    <property type="entry name" value="GroES-like_sf"/>
</dbReference>
<dbReference type="STRING" id="6669.E9HPM7"/>
<dbReference type="Pfam" id="PF13602">
    <property type="entry name" value="ADH_zinc_N_2"/>
    <property type="match status" value="1"/>
</dbReference>
<dbReference type="Gene3D" id="3.40.50.720">
    <property type="entry name" value="NAD(P)-binding Rossmann-like Domain"/>
    <property type="match status" value="1"/>
</dbReference>
<dbReference type="CDD" id="cd08275">
    <property type="entry name" value="MDR3"/>
    <property type="match status" value="1"/>
</dbReference>
<dbReference type="HOGENOM" id="CLU_026673_3_1_1"/>